<evidence type="ECO:0000256" key="11">
    <source>
        <dbReference type="ARBA" id="ARBA00046380"/>
    </source>
</evidence>
<evidence type="ECO:0000256" key="10">
    <source>
        <dbReference type="ARBA" id="ARBA00023211"/>
    </source>
</evidence>
<dbReference type="GO" id="GO:0003723">
    <property type="term" value="F:RNA binding"/>
    <property type="evidence" value="ECO:0007669"/>
    <property type="project" value="UniProtKB-UniRule"/>
</dbReference>
<dbReference type="AlphaFoldDB" id="A0AAP4BPH6"/>
<dbReference type="GO" id="GO:0003677">
    <property type="term" value="F:DNA binding"/>
    <property type="evidence" value="ECO:0007669"/>
    <property type="project" value="UniProtKB-UniRule"/>
</dbReference>
<keyword evidence="9 12" id="KW-0238">DNA-binding</keyword>
<gene>
    <name evidence="14" type="ORF">QPX42_00240</name>
</gene>
<comment type="subunit">
    <text evidence="11">Monomer. Binds crRNA and tracrRNA.</text>
</comment>
<dbReference type="GO" id="GO:0051607">
    <property type="term" value="P:defense response to virus"/>
    <property type="evidence" value="ECO:0007669"/>
    <property type="project" value="UniProtKB-KW"/>
</dbReference>
<dbReference type="PANTHER" id="PTHR33877:SF2">
    <property type="entry name" value="OS07G0170200 PROTEIN"/>
    <property type="match status" value="1"/>
</dbReference>
<evidence type="ECO:0000256" key="9">
    <source>
        <dbReference type="ARBA" id="ARBA00023125"/>
    </source>
</evidence>
<organism evidence="14 15">
    <name type="scientific">Corynebacterium pseudodiphtheriticum</name>
    <dbReference type="NCBI Taxonomy" id="37637"/>
    <lineage>
        <taxon>Bacteria</taxon>
        <taxon>Bacillati</taxon>
        <taxon>Actinomycetota</taxon>
        <taxon>Actinomycetes</taxon>
        <taxon>Mycobacteriales</taxon>
        <taxon>Corynebacteriaceae</taxon>
        <taxon>Corynebacterium</taxon>
    </lineage>
</organism>
<dbReference type="NCBIfam" id="TIGR01865">
    <property type="entry name" value="cas_Csn1"/>
    <property type="match status" value="1"/>
</dbReference>
<dbReference type="InterPro" id="IPR036397">
    <property type="entry name" value="RNaseH_sf"/>
</dbReference>
<dbReference type="InterPro" id="IPR003615">
    <property type="entry name" value="HNH_nuc"/>
</dbReference>
<dbReference type="RefSeq" id="WP_021352896.1">
    <property type="nucleotide sequence ID" value="NZ_JASNUC010000001.1"/>
</dbReference>
<dbReference type="Gene3D" id="3.30.70.3520">
    <property type="match status" value="1"/>
</dbReference>
<accession>A0AAP4BPH6</accession>
<keyword evidence="3" id="KW-0479">Metal-binding</keyword>
<evidence type="ECO:0000313" key="15">
    <source>
        <dbReference type="Proteomes" id="UP001224412"/>
    </source>
</evidence>
<keyword evidence="6" id="KW-0460">Magnesium</keyword>
<dbReference type="GO" id="GO:0016787">
    <property type="term" value="F:hydrolase activity"/>
    <property type="evidence" value="ECO:0007669"/>
    <property type="project" value="UniProtKB-KW"/>
</dbReference>
<evidence type="ECO:0000256" key="5">
    <source>
        <dbReference type="ARBA" id="ARBA00022801"/>
    </source>
</evidence>
<evidence type="ECO:0000256" key="12">
    <source>
        <dbReference type="PROSITE-ProRule" id="PRU01085"/>
    </source>
</evidence>
<dbReference type="Pfam" id="PF18525">
    <property type="entry name" value="Cas9_C"/>
    <property type="match status" value="1"/>
</dbReference>
<evidence type="ECO:0000256" key="4">
    <source>
        <dbReference type="ARBA" id="ARBA00022759"/>
    </source>
</evidence>
<keyword evidence="8" id="KW-0051">Antiviral defense</keyword>
<name>A0AAP4BPH6_9CORY</name>
<dbReference type="Pfam" id="PF18541">
    <property type="entry name" value="RuvC_III"/>
    <property type="match status" value="1"/>
</dbReference>
<proteinExistence type="predicted"/>
<dbReference type="GO" id="GO:0004519">
    <property type="term" value="F:endonuclease activity"/>
    <property type="evidence" value="ECO:0007669"/>
    <property type="project" value="UniProtKB-UniRule"/>
</dbReference>
<evidence type="ECO:0000256" key="3">
    <source>
        <dbReference type="ARBA" id="ARBA00022723"/>
    </source>
</evidence>
<dbReference type="InterPro" id="IPR040796">
    <property type="entry name" value="Cas9_b_hairpin"/>
</dbReference>
<dbReference type="Proteomes" id="UP001224412">
    <property type="component" value="Unassembled WGS sequence"/>
</dbReference>
<dbReference type="EMBL" id="JASNVH010000001">
    <property type="protein sequence ID" value="MDK4305995.1"/>
    <property type="molecule type" value="Genomic_DNA"/>
</dbReference>
<dbReference type="InterPro" id="IPR041225">
    <property type="entry name" value="Cas9_Topo"/>
</dbReference>
<comment type="caution">
    <text evidence="14">The sequence shown here is derived from an EMBL/GenBank/DDBJ whole genome shotgun (WGS) entry which is preliminary data.</text>
</comment>
<dbReference type="Pfam" id="PF01844">
    <property type="entry name" value="HNH"/>
    <property type="match status" value="1"/>
</dbReference>
<dbReference type="InterPro" id="IPR033114">
    <property type="entry name" value="HNH_CAS9"/>
</dbReference>
<dbReference type="InterPro" id="IPR002711">
    <property type="entry name" value="HNH"/>
</dbReference>
<dbReference type="Pfam" id="PF17893">
    <property type="entry name" value="Cas9_b_hairpin"/>
    <property type="match status" value="1"/>
</dbReference>
<dbReference type="GO" id="GO:0008270">
    <property type="term" value="F:zinc ion binding"/>
    <property type="evidence" value="ECO:0007669"/>
    <property type="project" value="InterPro"/>
</dbReference>
<dbReference type="PROSITE" id="PS51749">
    <property type="entry name" value="HNH_CAS9"/>
    <property type="match status" value="1"/>
</dbReference>
<keyword evidence="2 12" id="KW-0540">Nuclease</keyword>
<feature type="domain" description="HNH Cas9-type" evidence="13">
    <location>
        <begin position="520"/>
        <end position="681"/>
    </location>
</feature>
<dbReference type="Pfam" id="PF18470">
    <property type="entry name" value="Cas9_a"/>
    <property type="match status" value="1"/>
</dbReference>
<evidence type="ECO:0000313" key="14">
    <source>
        <dbReference type="EMBL" id="MDK4305995.1"/>
    </source>
</evidence>
<keyword evidence="10" id="KW-0464">Manganese</keyword>
<dbReference type="InterPro" id="IPR041383">
    <property type="entry name" value="RuvC_III"/>
</dbReference>
<dbReference type="Pfam" id="PF17894">
    <property type="entry name" value="Cas9_Topo"/>
    <property type="match status" value="1"/>
</dbReference>
<dbReference type="InterPro" id="IPR040619">
    <property type="entry name" value="Cas9_alpha-helical_lobe"/>
</dbReference>
<sequence length="1099" mass="124302">MPVNYRVGIDVGTHSFGCAAIEVDDNDQPIQILSAVSLIHDSGIDPDQNKSATTRLATSGVARRTRRLYRRRRHRTIKLEKFLRSQGWKTKEFEHYSDPYLPWKTRVALVNGFIADETQRGEYLSIALRHIANHRGWRNPYWKVSSLYSPDAPSDAFEEIRKELEAKTKRKIPHDVTVGQLISFAQFGQDRLRGGGKKKDEKKSAGEFKQAVISARLHQVDHAREINEICRVQKINDTLRKQILDLVFAAESPKGAQSGRVGKDPLQPGKYRALKASDAFQRYRIAALIGNLRILHEGAIRRLYDNERHIIFEYLVNLAPKTEPSWLEIADLLNIDRGQLRGTATMTDDGERAGAKPPVHDTNRTILGCKVKPLAQWWKNASEPERAAMLKALSNAEVDDFDSPAGAQVQAFFAELDEKEHEKLDSLHLPMGRAAYSEDTLVRLTKRMNQENLDLYDARRAEFGIAEDWAPPAPRIGEPVGNPAVDRVLKGVARWLEAAADEWGAPKSVVIEHVRDGFISESKAREIDRENDKRHQHNEKLFREMEERLGIEGKPRSADLWRFQSVQRQNCQCAYCGSPITYTNSEMDHIVPRAGEGSTNTRDNLVAVCHRCNLSKSNIPFAVWAQKVSIPGVSVKEALERTKHWSVDSGLNKTEFNNFRGKVRDRFQRTAHDEPLDARSMESVAWMANELRGRVAQRFHQENTSVSVYRGAITAEARRAAGIANKLRFIGGPGKTRLDRRHHAVDAAVVAFTRQYVAETLAIRSNKKRAAELLRDVPRWKEFTGADEKRRAAWNVWLPKVQKLASLLQVALDEDRIVVTQNIRLRVGNGRAHKETIGKLKTIRVGDAISATDIDRASSEALWCALTRDKDFDAKAGLPENPERKIRIHGTWYGADDEIEVFPVGAGAIKVRGGYAELSRFHHARIYKVPKKTGYDYCMLRVYNTDLVRHRNEDLFSVELKPQTMSVRQAEQKLRKSLAENSAEYLGWIVPNDELVVDTSRIASAQLNEVQEIYGKIHRWRLLGFDSNSRILLRPLQLSAEGLPDDANAASKEIIKGRGWRTSINGFLTGGNVAVVRRDALGRVRLTSAAHLPVSWKVD</sequence>
<dbReference type="InterPro" id="IPR041217">
    <property type="entry name" value="Cas9_C"/>
</dbReference>
<evidence type="ECO:0000256" key="8">
    <source>
        <dbReference type="ARBA" id="ARBA00023118"/>
    </source>
</evidence>
<evidence type="ECO:0000256" key="2">
    <source>
        <dbReference type="ARBA" id="ARBA00022722"/>
    </source>
</evidence>
<protein>
    <submittedName>
        <fullName evidence="14">HNH endonuclease</fullName>
    </submittedName>
</protein>
<keyword evidence="7" id="KW-0694">RNA-binding</keyword>
<comment type="cofactor">
    <cofactor evidence="1">
        <name>Mg(2+)</name>
        <dbReference type="ChEBI" id="CHEBI:18420"/>
    </cofactor>
</comment>
<evidence type="ECO:0000259" key="13">
    <source>
        <dbReference type="PROSITE" id="PS51749"/>
    </source>
</evidence>
<keyword evidence="4 12" id="KW-0255">Endonuclease</keyword>
<evidence type="ECO:0000256" key="7">
    <source>
        <dbReference type="ARBA" id="ARBA00022884"/>
    </source>
</evidence>
<evidence type="ECO:0000256" key="1">
    <source>
        <dbReference type="ARBA" id="ARBA00001946"/>
    </source>
</evidence>
<dbReference type="Gene3D" id="3.30.420.10">
    <property type="entry name" value="Ribonuclease H-like superfamily/Ribonuclease H"/>
    <property type="match status" value="3"/>
</dbReference>
<dbReference type="InterPro" id="IPR052892">
    <property type="entry name" value="NA-targeting_endonuclease"/>
</dbReference>
<keyword evidence="5 12" id="KW-0378">Hydrolase</keyword>
<evidence type="ECO:0000256" key="6">
    <source>
        <dbReference type="ARBA" id="ARBA00022842"/>
    </source>
</evidence>
<dbReference type="PANTHER" id="PTHR33877">
    <property type="entry name" value="SLL1193 PROTEIN"/>
    <property type="match status" value="1"/>
</dbReference>
<dbReference type="InterPro" id="IPR028629">
    <property type="entry name" value="Cas9"/>
</dbReference>
<reference evidence="14" key="1">
    <citation type="submission" date="2023-05" db="EMBL/GenBank/DDBJ databases">
        <title>Metabolic capabilities are highly conserved among human nasal-associated Corynebacterium species in pangenomic analyses.</title>
        <authorList>
            <person name="Tran T.H."/>
            <person name="Roberts A.Q."/>
            <person name="Escapa I.F."/>
            <person name="Gao W."/>
            <person name="Conlan S."/>
            <person name="Kong H."/>
            <person name="Segre J.A."/>
            <person name="Kelly M.S."/>
            <person name="Lemon K.P."/>
        </authorList>
    </citation>
    <scope>NUCLEOTIDE SEQUENCE</scope>
    <source>
        <strain evidence="14">KPL2773</strain>
    </source>
</reference>
<dbReference type="SMART" id="SM00507">
    <property type="entry name" value="HNHc"/>
    <property type="match status" value="1"/>
</dbReference>